<keyword evidence="2" id="KW-1185">Reference proteome</keyword>
<dbReference type="InterPro" id="IPR029063">
    <property type="entry name" value="SAM-dependent_MTases_sf"/>
</dbReference>
<reference evidence="1 2" key="1">
    <citation type="submission" date="2016-10" db="EMBL/GenBank/DDBJ databases">
        <authorList>
            <person name="de Groot N.N."/>
        </authorList>
    </citation>
    <scope>NUCLEOTIDE SEQUENCE [LARGE SCALE GENOMIC DNA]</scope>
    <source>
        <strain evidence="1 2">DSM 44778</strain>
    </source>
</reference>
<dbReference type="GO" id="GO:0160105">
    <property type="term" value="F:tRNA (adenine(22)-N1)-methyltransferase activity"/>
    <property type="evidence" value="ECO:0007669"/>
    <property type="project" value="InterPro"/>
</dbReference>
<dbReference type="InterPro" id="IPR006901">
    <property type="entry name" value="TrmK"/>
</dbReference>
<sequence length="244" mass="27651">MKLELSKRLREVASYIPDHAKVADIGADHAFLLLYVAEQGRLHKGIVGELNKGPFENARRQIQRMGYTSIIDARMGDGLSVLELGEVDVIVLAGMGGTLMTEILEAGKSKLDGVKRLILQPNVGGHRVRKWLYENQWHLVDETLVEEAGILYEIIVAEPGDLPGQYDDDQLTKQELLAVGPILWRKKHPLLKRKCTEEWLSRKRILEQLASGKTEQAKRKQLEMEKEYLSWERVKTCLSADVNS</sequence>
<dbReference type="SUPFAM" id="SSF53335">
    <property type="entry name" value="S-adenosyl-L-methionine-dependent methyltransferases"/>
    <property type="match status" value="1"/>
</dbReference>
<dbReference type="STRING" id="46223.SAMN05421852_104129"/>
<keyword evidence="1" id="KW-0489">Methyltransferase</keyword>
<proteinExistence type="predicted"/>
<dbReference type="PIRSF" id="PIRSF018637">
    <property type="entry name" value="TrmK"/>
    <property type="match status" value="1"/>
</dbReference>
<dbReference type="PANTHER" id="PTHR38451:SF1">
    <property type="entry name" value="TRNA (ADENINE(22)-N(1))-METHYLTRANSFERASE"/>
    <property type="match status" value="1"/>
</dbReference>
<dbReference type="Proteomes" id="UP000199545">
    <property type="component" value="Unassembled WGS sequence"/>
</dbReference>
<dbReference type="EMBL" id="FORR01000004">
    <property type="protein sequence ID" value="SFJ08252.1"/>
    <property type="molecule type" value="Genomic_DNA"/>
</dbReference>
<organism evidence="1 2">
    <name type="scientific">Thermoflavimicrobium dichotomicum</name>
    <dbReference type="NCBI Taxonomy" id="46223"/>
    <lineage>
        <taxon>Bacteria</taxon>
        <taxon>Bacillati</taxon>
        <taxon>Bacillota</taxon>
        <taxon>Bacilli</taxon>
        <taxon>Bacillales</taxon>
        <taxon>Thermoactinomycetaceae</taxon>
        <taxon>Thermoflavimicrobium</taxon>
    </lineage>
</organism>
<keyword evidence="1" id="KW-0808">Transferase</keyword>
<evidence type="ECO:0000313" key="1">
    <source>
        <dbReference type="EMBL" id="SFJ08252.1"/>
    </source>
</evidence>
<dbReference type="PANTHER" id="PTHR38451">
    <property type="entry name" value="TRNA (ADENINE(22)-N(1))-METHYLTRANSFERASE"/>
    <property type="match status" value="1"/>
</dbReference>
<dbReference type="OrthoDB" id="5881184at2"/>
<dbReference type="RefSeq" id="WP_093228884.1">
    <property type="nucleotide sequence ID" value="NZ_FORR01000004.1"/>
</dbReference>
<dbReference type="Gene3D" id="3.40.50.150">
    <property type="entry name" value="Vaccinia Virus protein VP39"/>
    <property type="match status" value="1"/>
</dbReference>
<name>A0A1I3NGG0_9BACL</name>
<dbReference type="GO" id="GO:0032259">
    <property type="term" value="P:methylation"/>
    <property type="evidence" value="ECO:0007669"/>
    <property type="project" value="UniProtKB-KW"/>
</dbReference>
<dbReference type="Gene3D" id="1.10.287.1890">
    <property type="match status" value="1"/>
</dbReference>
<protein>
    <submittedName>
        <fullName evidence="1">tRNA (Adenine22-N1)-methyltransferase</fullName>
    </submittedName>
</protein>
<dbReference type="AlphaFoldDB" id="A0A1I3NGG0"/>
<gene>
    <name evidence="1" type="ORF">SAMN05421852_104129</name>
</gene>
<accession>A0A1I3NGG0</accession>
<dbReference type="Pfam" id="PF04816">
    <property type="entry name" value="TrmK"/>
    <property type="match status" value="1"/>
</dbReference>
<evidence type="ECO:0000313" key="2">
    <source>
        <dbReference type="Proteomes" id="UP000199545"/>
    </source>
</evidence>